<dbReference type="InterPro" id="IPR036259">
    <property type="entry name" value="MFS_trans_sf"/>
</dbReference>
<dbReference type="EMBL" id="JAJSOW010000107">
    <property type="protein sequence ID" value="KAI9156397.1"/>
    <property type="molecule type" value="Genomic_DNA"/>
</dbReference>
<feature type="coiled-coil region" evidence="6">
    <location>
        <begin position="167"/>
        <end position="194"/>
    </location>
</feature>
<keyword evidence="4 7" id="KW-1133">Transmembrane helix</keyword>
<evidence type="ECO:0000256" key="5">
    <source>
        <dbReference type="ARBA" id="ARBA00023136"/>
    </source>
</evidence>
<feature type="transmembrane region" description="Helical" evidence="7">
    <location>
        <begin position="497"/>
        <end position="516"/>
    </location>
</feature>
<keyword evidence="9" id="KW-1185">Reference proteome</keyword>
<comment type="subcellular location">
    <subcellularLocation>
        <location evidence="1">Membrane</location>
        <topology evidence="1">Multi-pass membrane protein</topology>
    </subcellularLocation>
</comment>
<comment type="similarity">
    <text evidence="2">Belongs to the major facilitator superfamily. Proton-dependent oligopeptide transporter (POT/PTR) (TC 2.A.17) family.</text>
</comment>
<feature type="transmembrane region" description="Helical" evidence="7">
    <location>
        <begin position="195"/>
        <end position="212"/>
    </location>
</feature>
<evidence type="ECO:0000313" key="9">
    <source>
        <dbReference type="Proteomes" id="UP001064489"/>
    </source>
</evidence>
<keyword evidence="3 7" id="KW-0812">Transmembrane</keyword>
<reference evidence="8" key="1">
    <citation type="journal article" date="2022" name="Plant J.">
        <title>Strategies of tolerance reflected in two North American maple genomes.</title>
        <authorList>
            <person name="McEvoy S.L."/>
            <person name="Sezen U.U."/>
            <person name="Trouern-Trend A."/>
            <person name="McMahon S.M."/>
            <person name="Schaberg P.G."/>
            <person name="Yang J."/>
            <person name="Wegrzyn J.L."/>
            <person name="Swenson N.G."/>
        </authorList>
    </citation>
    <scope>NUCLEOTIDE SEQUENCE</scope>
    <source>
        <strain evidence="8">91603</strain>
    </source>
</reference>
<evidence type="ECO:0000256" key="3">
    <source>
        <dbReference type="ARBA" id="ARBA00022692"/>
    </source>
</evidence>
<dbReference type="InterPro" id="IPR000109">
    <property type="entry name" value="POT_fam"/>
</dbReference>
<evidence type="ECO:0000313" key="8">
    <source>
        <dbReference type="EMBL" id="KAI9156397.1"/>
    </source>
</evidence>
<keyword evidence="5 7" id="KW-0472">Membrane</keyword>
<feature type="transmembrane region" description="Helical" evidence="7">
    <location>
        <begin position="536"/>
        <end position="557"/>
    </location>
</feature>
<evidence type="ECO:0000256" key="1">
    <source>
        <dbReference type="ARBA" id="ARBA00004141"/>
    </source>
</evidence>
<evidence type="ECO:0000256" key="7">
    <source>
        <dbReference type="SAM" id="Phobius"/>
    </source>
</evidence>
<proteinExistence type="inferred from homology"/>
<dbReference type="Proteomes" id="UP001064489">
    <property type="component" value="Chromosome 12"/>
</dbReference>
<evidence type="ECO:0000256" key="4">
    <source>
        <dbReference type="ARBA" id="ARBA00022989"/>
    </source>
</evidence>
<reference evidence="8" key="2">
    <citation type="submission" date="2023-02" db="EMBL/GenBank/DDBJ databases">
        <authorList>
            <person name="Swenson N.G."/>
            <person name="Wegrzyn J.L."/>
            <person name="Mcevoy S.L."/>
        </authorList>
    </citation>
    <scope>NUCLEOTIDE SEQUENCE</scope>
    <source>
        <strain evidence="8">91603</strain>
        <tissue evidence="8">Leaf</tissue>
    </source>
</reference>
<accession>A0AAD5I9A9</accession>
<protein>
    <submittedName>
        <fullName evidence="8">Uncharacterized protein</fullName>
    </submittedName>
</protein>
<dbReference type="PANTHER" id="PTHR11654">
    <property type="entry name" value="OLIGOPEPTIDE TRANSPORTER-RELATED"/>
    <property type="match status" value="1"/>
</dbReference>
<dbReference type="GO" id="GO:0022857">
    <property type="term" value="F:transmembrane transporter activity"/>
    <property type="evidence" value="ECO:0007669"/>
    <property type="project" value="InterPro"/>
</dbReference>
<organism evidence="8 9">
    <name type="scientific">Acer negundo</name>
    <name type="common">Box elder</name>
    <dbReference type="NCBI Taxonomy" id="4023"/>
    <lineage>
        <taxon>Eukaryota</taxon>
        <taxon>Viridiplantae</taxon>
        <taxon>Streptophyta</taxon>
        <taxon>Embryophyta</taxon>
        <taxon>Tracheophyta</taxon>
        <taxon>Spermatophyta</taxon>
        <taxon>Magnoliopsida</taxon>
        <taxon>eudicotyledons</taxon>
        <taxon>Gunneridae</taxon>
        <taxon>Pentapetalae</taxon>
        <taxon>rosids</taxon>
        <taxon>malvids</taxon>
        <taxon>Sapindales</taxon>
        <taxon>Sapindaceae</taxon>
        <taxon>Hippocastanoideae</taxon>
        <taxon>Acereae</taxon>
        <taxon>Acer</taxon>
    </lineage>
</organism>
<evidence type="ECO:0000256" key="2">
    <source>
        <dbReference type="ARBA" id="ARBA00005982"/>
    </source>
</evidence>
<feature type="transmembrane region" description="Helical" evidence="7">
    <location>
        <begin position="115"/>
        <end position="135"/>
    </location>
</feature>
<dbReference type="Pfam" id="PF00854">
    <property type="entry name" value="PTR2"/>
    <property type="match status" value="1"/>
</dbReference>
<feature type="transmembrane region" description="Helical" evidence="7">
    <location>
        <begin position="455"/>
        <end position="476"/>
    </location>
</feature>
<feature type="transmembrane region" description="Helical" evidence="7">
    <location>
        <begin position="405"/>
        <end position="424"/>
    </location>
</feature>
<gene>
    <name evidence="8" type="ORF">LWI28_005744</name>
</gene>
<dbReference type="SUPFAM" id="SSF103473">
    <property type="entry name" value="MFS general substrate transporter"/>
    <property type="match status" value="1"/>
</dbReference>
<keyword evidence="6" id="KW-0175">Coiled coil</keyword>
<feature type="transmembrane region" description="Helical" evidence="7">
    <location>
        <begin position="141"/>
        <end position="158"/>
    </location>
</feature>
<sequence length="583" mass="66915">MTTKNPYWNTRFLKFMLNLFGSNINKTVIRLISWIKYNFCFCKAAPFASGLVFSYKLAEKAVVSVFITYFAQDPNDPLNLKVAIAFVNGQEALSALLYIFMVYLSQAFSGHLKRIIFCLTVAYTCGMVMIGLVAFGVGGSIRYELTLFIIGLILVAAGRSGLMPFVRQFTAEQLEAHEADKQNIKEERVKAREEIWWRFAWVAGSLVAIPLFNRSWPLRLITTGWVMGITFVLFYLATPLYHKREAAATSTEKPFTCIRVVRAALLKRHMEYPSSPDHFFHQYNDELELWPQAKLLRWIDKAAIIEFESTLGREEQEKAGRLCSVTKVQETKYILKLIPMWSTFLVFGLLLSAGNTFSAQQGIQMKSPNLLIYLVLLQSITRETVSTLSRFLLSKWFPKARLKQNIMRIWAGMLVSILCSAVLWRVENRRLVEDGGLNFNESVYYGFYGYKAMSIWWLAPQFLLLGLMDGLAMYGLEDFTIDDDHLSGSMKNFLRAINTFIVSGIGSTLNIFIFYTNKNLFHDSLNDSHLDRYYKYLTIYGTPINCVYLLLISIFIYRLSDAVQVNEESMSETTVPDTYTKKK</sequence>
<evidence type="ECO:0000256" key="6">
    <source>
        <dbReference type="SAM" id="Coils"/>
    </source>
</evidence>
<feature type="transmembrane region" description="Helical" evidence="7">
    <location>
        <begin position="218"/>
        <end position="237"/>
    </location>
</feature>
<feature type="transmembrane region" description="Helical" evidence="7">
    <location>
        <begin position="82"/>
        <end position="103"/>
    </location>
</feature>
<name>A0AAD5I9A9_ACENE</name>
<dbReference type="AlphaFoldDB" id="A0AAD5I9A9"/>
<comment type="caution">
    <text evidence="8">The sequence shown here is derived from an EMBL/GenBank/DDBJ whole genome shotgun (WGS) entry which is preliminary data.</text>
</comment>
<feature type="transmembrane region" description="Helical" evidence="7">
    <location>
        <begin position="337"/>
        <end position="358"/>
    </location>
</feature>
<dbReference type="GO" id="GO:0016020">
    <property type="term" value="C:membrane"/>
    <property type="evidence" value="ECO:0007669"/>
    <property type="project" value="UniProtKB-SubCell"/>
</dbReference>
<dbReference type="Gene3D" id="1.20.1250.20">
    <property type="entry name" value="MFS general substrate transporter like domains"/>
    <property type="match status" value="1"/>
</dbReference>